<dbReference type="GO" id="GO:0016491">
    <property type="term" value="F:oxidoreductase activity"/>
    <property type="evidence" value="ECO:0007669"/>
    <property type="project" value="UniProtKB-KW"/>
</dbReference>
<reference evidence="5 6" key="1">
    <citation type="journal article" date="2020" name="ISME J.">
        <title>Uncovering the hidden diversity of litter-decomposition mechanisms in mushroom-forming fungi.</title>
        <authorList>
            <person name="Floudas D."/>
            <person name="Bentzer J."/>
            <person name="Ahren D."/>
            <person name="Johansson T."/>
            <person name="Persson P."/>
            <person name="Tunlid A."/>
        </authorList>
    </citation>
    <scope>NUCLEOTIDE SEQUENCE [LARGE SCALE GENOMIC DNA]</scope>
    <source>
        <strain evidence="5 6">CBS 146.42</strain>
    </source>
</reference>
<dbReference type="PANTHER" id="PTHR47706">
    <property type="entry name" value="NMRA-LIKE FAMILY PROTEIN"/>
    <property type="match status" value="1"/>
</dbReference>
<evidence type="ECO:0000313" key="5">
    <source>
        <dbReference type="EMBL" id="KAF5360732.1"/>
    </source>
</evidence>
<dbReference type="AlphaFoldDB" id="A0A8H5G9A3"/>
<comment type="caution">
    <text evidence="5">The sequence shown here is derived from an EMBL/GenBank/DDBJ whole genome shotgun (WGS) entry which is preliminary data.</text>
</comment>
<keyword evidence="6" id="KW-1185">Reference proteome</keyword>
<evidence type="ECO:0000256" key="3">
    <source>
        <dbReference type="ARBA" id="ARBA00023002"/>
    </source>
</evidence>
<evidence type="ECO:0000256" key="1">
    <source>
        <dbReference type="ARBA" id="ARBA00005725"/>
    </source>
</evidence>
<dbReference type="InterPro" id="IPR008030">
    <property type="entry name" value="NmrA-like"/>
</dbReference>
<dbReference type="OrthoDB" id="9974981at2759"/>
<comment type="similarity">
    <text evidence="1">Belongs to the NmrA-type oxidoreductase family. Isoflavone reductase subfamily.</text>
</comment>
<sequence length="298" mass="32184">MPLRIAVAGVTNGLGHAIVSALVDTPDLEVVLLTRSSSSATDLTQFTSRGAVVKSVDYSSIPNLTSALDGVDTVISTIIPPQPTISLIRASKAAGVRRFAPSDFAFSTAGNDQLALYDFKRQVWAELKQSGLECTSFQNGVFMDYLAFGAPKPHEGPLELFPFVINIAALKASIPGTGDEKMTFTAVKDVGRLVAAAVKLEGRWPEELGMEGETSTYNQVVRDIEAVTGKKLGVEYLDEKRIAKALEESKGDEMKFFYNQVLEVVANGLGSVEPTLNRLVPQVSVTSIKDFLSEYWST</sequence>
<proteinExistence type="inferred from homology"/>
<dbReference type="EMBL" id="JAACJO010000003">
    <property type="protein sequence ID" value="KAF5360732.1"/>
    <property type="molecule type" value="Genomic_DNA"/>
</dbReference>
<dbReference type="Pfam" id="PF05368">
    <property type="entry name" value="NmrA"/>
    <property type="match status" value="1"/>
</dbReference>
<dbReference type="Gene3D" id="3.90.25.10">
    <property type="entry name" value="UDP-galactose 4-epimerase, domain 1"/>
    <property type="match status" value="1"/>
</dbReference>
<feature type="domain" description="NmrA-like" evidence="4">
    <location>
        <begin position="4"/>
        <end position="251"/>
    </location>
</feature>
<dbReference type="InterPro" id="IPR051609">
    <property type="entry name" value="NmrA/Isoflavone_reductase-like"/>
</dbReference>
<organism evidence="5 6">
    <name type="scientific">Leucocoprinus leucothites</name>
    <dbReference type="NCBI Taxonomy" id="201217"/>
    <lineage>
        <taxon>Eukaryota</taxon>
        <taxon>Fungi</taxon>
        <taxon>Dikarya</taxon>
        <taxon>Basidiomycota</taxon>
        <taxon>Agaricomycotina</taxon>
        <taxon>Agaricomycetes</taxon>
        <taxon>Agaricomycetidae</taxon>
        <taxon>Agaricales</taxon>
        <taxon>Agaricineae</taxon>
        <taxon>Agaricaceae</taxon>
        <taxon>Leucocoprinus</taxon>
    </lineage>
</organism>
<evidence type="ECO:0000256" key="2">
    <source>
        <dbReference type="ARBA" id="ARBA00022857"/>
    </source>
</evidence>
<dbReference type="PANTHER" id="PTHR47706:SF4">
    <property type="entry name" value="NMRA-LIKE DOMAIN-CONTAINING PROTEIN"/>
    <property type="match status" value="1"/>
</dbReference>
<dbReference type="SUPFAM" id="SSF51735">
    <property type="entry name" value="NAD(P)-binding Rossmann-fold domains"/>
    <property type="match status" value="1"/>
</dbReference>
<keyword evidence="3" id="KW-0560">Oxidoreductase</keyword>
<evidence type="ECO:0000259" key="4">
    <source>
        <dbReference type="Pfam" id="PF05368"/>
    </source>
</evidence>
<dbReference type="Gene3D" id="3.40.50.720">
    <property type="entry name" value="NAD(P)-binding Rossmann-like Domain"/>
    <property type="match status" value="1"/>
</dbReference>
<evidence type="ECO:0000313" key="6">
    <source>
        <dbReference type="Proteomes" id="UP000559027"/>
    </source>
</evidence>
<accession>A0A8H5G9A3</accession>
<gene>
    <name evidence="5" type="ORF">D9756_005109</name>
</gene>
<name>A0A8H5G9A3_9AGAR</name>
<dbReference type="InterPro" id="IPR045312">
    <property type="entry name" value="PCBER-like"/>
</dbReference>
<dbReference type="InterPro" id="IPR036291">
    <property type="entry name" value="NAD(P)-bd_dom_sf"/>
</dbReference>
<keyword evidence="2" id="KW-0521">NADP</keyword>
<dbReference type="Proteomes" id="UP000559027">
    <property type="component" value="Unassembled WGS sequence"/>
</dbReference>
<dbReference type="CDD" id="cd05259">
    <property type="entry name" value="PCBER_SDR_a"/>
    <property type="match status" value="1"/>
</dbReference>
<protein>
    <recommendedName>
        <fullName evidence="4">NmrA-like domain-containing protein</fullName>
    </recommendedName>
</protein>